<protein>
    <submittedName>
        <fullName evidence="1">Uncharacterized protein</fullName>
    </submittedName>
</protein>
<accession>A0ABS8RYR8</accession>
<evidence type="ECO:0000313" key="1">
    <source>
        <dbReference type="EMBL" id="MCD7451911.1"/>
    </source>
</evidence>
<sequence length="54" mass="6164">MKEEMIVVYLSELLVSASIVVDLSPKSELGIGERRRHNGLGNPFRRSLISYKKF</sequence>
<dbReference type="EMBL" id="JACEIK010000186">
    <property type="protein sequence ID" value="MCD7451911.1"/>
    <property type="molecule type" value="Genomic_DNA"/>
</dbReference>
<name>A0ABS8RYR8_DATST</name>
<organism evidence="1 2">
    <name type="scientific">Datura stramonium</name>
    <name type="common">Jimsonweed</name>
    <name type="synonym">Common thornapple</name>
    <dbReference type="NCBI Taxonomy" id="4076"/>
    <lineage>
        <taxon>Eukaryota</taxon>
        <taxon>Viridiplantae</taxon>
        <taxon>Streptophyta</taxon>
        <taxon>Embryophyta</taxon>
        <taxon>Tracheophyta</taxon>
        <taxon>Spermatophyta</taxon>
        <taxon>Magnoliopsida</taxon>
        <taxon>eudicotyledons</taxon>
        <taxon>Gunneridae</taxon>
        <taxon>Pentapetalae</taxon>
        <taxon>asterids</taxon>
        <taxon>lamiids</taxon>
        <taxon>Solanales</taxon>
        <taxon>Solanaceae</taxon>
        <taxon>Solanoideae</taxon>
        <taxon>Datureae</taxon>
        <taxon>Datura</taxon>
    </lineage>
</organism>
<proteinExistence type="predicted"/>
<feature type="non-terminal residue" evidence="1">
    <location>
        <position position="54"/>
    </location>
</feature>
<gene>
    <name evidence="1" type="ORF">HAX54_013990</name>
</gene>
<reference evidence="1 2" key="1">
    <citation type="journal article" date="2021" name="BMC Genomics">
        <title>Datura genome reveals duplications of psychoactive alkaloid biosynthetic genes and high mutation rate following tissue culture.</title>
        <authorList>
            <person name="Rajewski A."/>
            <person name="Carter-House D."/>
            <person name="Stajich J."/>
            <person name="Litt A."/>
        </authorList>
    </citation>
    <scope>NUCLEOTIDE SEQUENCE [LARGE SCALE GENOMIC DNA]</scope>
    <source>
        <strain evidence="1">AR-01</strain>
    </source>
</reference>
<evidence type="ECO:0000313" key="2">
    <source>
        <dbReference type="Proteomes" id="UP000823775"/>
    </source>
</evidence>
<keyword evidence="2" id="KW-1185">Reference proteome</keyword>
<comment type="caution">
    <text evidence="1">The sequence shown here is derived from an EMBL/GenBank/DDBJ whole genome shotgun (WGS) entry which is preliminary data.</text>
</comment>
<dbReference type="Proteomes" id="UP000823775">
    <property type="component" value="Unassembled WGS sequence"/>
</dbReference>